<feature type="coiled-coil region" evidence="1">
    <location>
        <begin position="88"/>
        <end position="122"/>
    </location>
</feature>
<sequence>MTWDDRLDQWDVERELAAQLEDSDWVTLQEASTRTGVSRAALRTWYRGELIPSRLVDGPHGPQRLVPLAMVATRAQESPRLRRGAQRRLGEEAQLALLEHRVAELEARVAALERGAENQTDGSAGTDGP</sequence>
<keyword evidence="3" id="KW-1185">Reference proteome</keyword>
<gene>
    <name evidence="2" type="ORF">MXD59_02440</name>
</gene>
<comment type="caution">
    <text evidence="2">The sequence shown here is derived from an EMBL/GenBank/DDBJ whole genome shotgun (WGS) entry which is preliminary data.</text>
</comment>
<organism evidence="2 3">
    <name type="scientific">Frankia umida</name>
    <dbReference type="NCBI Taxonomy" id="573489"/>
    <lineage>
        <taxon>Bacteria</taxon>
        <taxon>Bacillati</taxon>
        <taxon>Actinomycetota</taxon>
        <taxon>Actinomycetes</taxon>
        <taxon>Frankiales</taxon>
        <taxon>Frankiaceae</taxon>
        <taxon>Frankia</taxon>
    </lineage>
</organism>
<dbReference type="EMBL" id="JALKFT010000002">
    <property type="protein sequence ID" value="MCK9874652.1"/>
    <property type="molecule type" value="Genomic_DNA"/>
</dbReference>
<dbReference type="RefSeq" id="WP_248813188.1">
    <property type="nucleotide sequence ID" value="NZ_JALKFT010000002.1"/>
</dbReference>
<name>A0ABT0JSV3_9ACTN</name>
<dbReference type="Proteomes" id="UP001201873">
    <property type="component" value="Unassembled WGS sequence"/>
</dbReference>
<keyword evidence="1" id="KW-0175">Coiled coil</keyword>
<evidence type="ECO:0000313" key="2">
    <source>
        <dbReference type="EMBL" id="MCK9874652.1"/>
    </source>
</evidence>
<reference evidence="2 3" key="1">
    <citation type="submission" date="2022-04" db="EMBL/GenBank/DDBJ databases">
        <title>Genome diversity in the genus Frankia.</title>
        <authorList>
            <person name="Carlos-Shanley C."/>
            <person name="Hahn D."/>
        </authorList>
    </citation>
    <scope>NUCLEOTIDE SEQUENCE [LARGE SCALE GENOMIC DNA]</scope>
    <source>
        <strain evidence="2 3">Ag45/Mut15</strain>
    </source>
</reference>
<protein>
    <submittedName>
        <fullName evidence="2">Excisionase</fullName>
    </submittedName>
</protein>
<proteinExistence type="predicted"/>
<evidence type="ECO:0000313" key="3">
    <source>
        <dbReference type="Proteomes" id="UP001201873"/>
    </source>
</evidence>
<evidence type="ECO:0000256" key="1">
    <source>
        <dbReference type="SAM" id="Coils"/>
    </source>
</evidence>
<accession>A0ABT0JSV3</accession>